<accession>A0A072NH66</accession>
<dbReference type="Pfam" id="PF19502">
    <property type="entry name" value="DUF6036"/>
    <property type="match status" value="1"/>
</dbReference>
<dbReference type="AlphaFoldDB" id="A0A072NH66"/>
<feature type="domain" description="DUF6036" evidence="1">
    <location>
        <begin position="49"/>
        <end position="186"/>
    </location>
</feature>
<dbReference type="Proteomes" id="UP000027936">
    <property type="component" value="Unassembled WGS sequence"/>
</dbReference>
<sequence>MFLFEYIPKFGIMNVRILRYLVRFISKKQEVRMGEDMSFEKLTKELFLEILEVLDEKLGENRLELSLNIYGGTVMMACFDARPATKDIDALFETSPIIDNILINIAETYDLDKNWINQDIREPLRQLKQESLKEIYQFKNLKVFAPSAEQMLAMKILSARPEPFKDFDDAEHLIKILEIETLEQVLAIFDKYIGRRYLGDRQKMFLNYVGKDLNKKWKEFSV</sequence>
<name>A0A072NH66_SCHAZ</name>
<evidence type="ECO:0000313" key="3">
    <source>
        <dbReference type="Proteomes" id="UP000027936"/>
    </source>
</evidence>
<reference evidence="2 3" key="1">
    <citation type="submission" date="2014-04" db="EMBL/GenBank/DDBJ databases">
        <title>Draft genome sequence of Bacillus azotoformans MEV2011, a (co-) denitrifying strain unable to grow in the presence of oxygen.</title>
        <authorList>
            <person name="Nielsen M."/>
            <person name="Schreiber L."/>
            <person name="Finster K."/>
            <person name="Schramm A."/>
        </authorList>
    </citation>
    <scope>NUCLEOTIDE SEQUENCE [LARGE SCALE GENOMIC DNA]</scope>
    <source>
        <strain evidence="2 3">MEV2011</strain>
    </source>
</reference>
<dbReference type="PATRIC" id="fig|1348973.3.peg.3845"/>
<protein>
    <recommendedName>
        <fullName evidence="1">DUF6036 domain-containing protein</fullName>
    </recommendedName>
</protein>
<evidence type="ECO:0000259" key="1">
    <source>
        <dbReference type="Pfam" id="PF19502"/>
    </source>
</evidence>
<evidence type="ECO:0000313" key="2">
    <source>
        <dbReference type="EMBL" id="KEF36876.1"/>
    </source>
</evidence>
<comment type="caution">
    <text evidence="2">The sequence shown here is derived from an EMBL/GenBank/DDBJ whole genome shotgun (WGS) entry which is preliminary data.</text>
</comment>
<proteinExistence type="predicted"/>
<organism evidence="2 3">
    <name type="scientific">Schinkia azotoformans MEV2011</name>
    <dbReference type="NCBI Taxonomy" id="1348973"/>
    <lineage>
        <taxon>Bacteria</taxon>
        <taxon>Bacillati</taxon>
        <taxon>Bacillota</taxon>
        <taxon>Bacilli</taxon>
        <taxon>Bacillales</taxon>
        <taxon>Bacillaceae</taxon>
        <taxon>Calidifontibacillus/Schinkia group</taxon>
        <taxon>Schinkia</taxon>
    </lineage>
</organism>
<dbReference type="EMBL" id="JJRY01000021">
    <property type="protein sequence ID" value="KEF36876.1"/>
    <property type="molecule type" value="Genomic_DNA"/>
</dbReference>
<gene>
    <name evidence="2" type="ORF">M670_03958</name>
</gene>
<dbReference type="InterPro" id="IPR045792">
    <property type="entry name" value="DUF6036"/>
</dbReference>